<dbReference type="RefSeq" id="WP_264791440.1">
    <property type="nucleotide sequence ID" value="NZ_AP026867.1"/>
</dbReference>
<dbReference type="EMBL" id="AP026867">
    <property type="protein sequence ID" value="BDS10103.1"/>
    <property type="molecule type" value="Genomic_DNA"/>
</dbReference>
<dbReference type="KEGG" id="aup:AsAng_0008100"/>
<evidence type="ECO:0000256" key="1">
    <source>
        <dbReference type="SAM" id="Phobius"/>
    </source>
</evidence>
<keyword evidence="1" id="KW-0812">Transmembrane</keyword>
<accession>A0A915YBM8</accession>
<organism evidence="2 3">
    <name type="scientific">Aureispira anguillae</name>
    <dbReference type="NCBI Taxonomy" id="2864201"/>
    <lineage>
        <taxon>Bacteria</taxon>
        <taxon>Pseudomonadati</taxon>
        <taxon>Bacteroidota</taxon>
        <taxon>Saprospiria</taxon>
        <taxon>Saprospirales</taxon>
        <taxon>Saprospiraceae</taxon>
        <taxon>Aureispira</taxon>
    </lineage>
</organism>
<name>A0A915YBM8_9BACT</name>
<keyword evidence="1" id="KW-1133">Transmembrane helix</keyword>
<keyword evidence="3" id="KW-1185">Reference proteome</keyword>
<keyword evidence="1" id="KW-0472">Membrane</keyword>
<evidence type="ECO:0000313" key="2">
    <source>
        <dbReference type="EMBL" id="BDS10103.1"/>
    </source>
</evidence>
<gene>
    <name evidence="2" type="ORF">AsAng_0008100</name>
</gene>
<feature type="transmembrane region" description="Helical" evidence="1">
    <location>
        <begin position="6"/>
        <end position="25"/>
    </location>
</feature>
<protein>
    <submittedName>
        <fullName evidence="2">Uncharacterized protein</fullName>
    </submittedName>
</protein>
<dbReference type="Proteomes" id="UP001060919">
    <property type="component" value="Chromosome"/>
</dbReference>
<reference evidence="2" key="1">
    <citation type="submission" date="2022-09" db="EMBL/GenBank/DDBJ databases">
        <title>Aureispira anguillicida sp. nov., isolated from Leptocephalus of Japanese eel Anguilla japonica.</title>
        <authorList>
            <person name="Yuasa K."/>
            <person name="Mekata T."/>
            <person name="Ikunari K."/>
        </authorList>
    </citation>
    <scope>NUCLEOTIDE SEQUENCE</scope>
    <source>
        <strain evidence="2">EL160426</strain>
    </source>
</reference>
<dbReference type="AlphaFoldDB" id="A0A915YBM8"/>
<sequence>MKLDKWTVILIVALVLIAVLVWLGVKNKWFSPRTDLSIKQGDGDVTTDSNGKASPEYTRIAQNAHDQMIGTNWNIANFFGQPSWMDVIEDLEALNNNELRVVVNEYDRLFDDSSLRSLISNEYTGCGSKGLYGSEHICYKYFDVKERLNQINA</sequence>
<evidence type="ECO:0000313" key="3">
    <source>
        <dbReference type="Proteomes" id="UP001060919"/>
    </source>
</evidence>
<proteinExistence type="predicted"/>